<proteinExistence type="predicted"/>
<evidence type="ECO:0000313" key="2">
    <source>
        <dbReference type="Proteomes" id="UP001054945"/>
    </source>
</evidence>
<accession>A0AAV4R8U8</accession>
<dbReference type="Proteomes" id="UP001054945">
    <property type="component" value="Unassembled WGS sequence"/>
</dbReference>
<name>A0AAV4R8U8_CAEEX</name>
<keyword evidence="2" id="KW-1185">Reference proteome</keyword>
<protein>
    <submittedName>
        <fullName evidence="1">Uncharacterized protein</fullName>
    </submittedName>
</protein>
<dbReference type="EMBL" id="BPLR01007455">
    <property type="protein sequence ID" value="GIY17046.1"/>
    <property type="molecule type" value="Genomic_DNA"/>
</dbReference>
<organism evidence="1 2">
    <name type="scientific">Caerostris extrusa</name>
    <name type="common">Bark spider</name>
    <name type="synonym">Caerostris bankana</name>
    <dbReference type="NCBI Taxonomy" id="172846"/>
    <lineage>
        <taxon>Eukaryota</taxon>
        <taxon>Metazoa</taxon>
        <taxon>Ecdysozoa</taxon>
        <taxon>Arthropoda</taxon>
        <taxon>Chelicerata</taxon>
        <taxon>Arachnida</taxon>
        <taxon>Araneae</taxon>
        <taxon>Araneomorphae</taxon>
        <taxon>Entelegynae</taxon>
        <taxon>Araneoidea</taxon>
        <taxon>Araneidae</taxon>
        <taxon>Caerostris</taxon>
    </lineage>
</organism>
<dbReference type="AlphaFoldDB" id="A0AAV4R8U8"/>
<gene>
    <name evidence="1" type="ORF">CEXT_798851</name>
</gene>
<reference evidence="1 2" key="1">
    <citation type="submission" date="2021-06" db="EMBL/GenBank/DDBJ databases">
        <title>Caerostris extrusa draft genome.</title>
        <authorList>
            <person name="Kono N."/>
            <person name="Arakawa K."/>
        </authorList>
    </citation>
    <scope>NUCLEOTIDE SEQUENCE [LARGE SCALE GENOMIC DNA]</scope>
</reference>
<comment type="caution">
    <text evidence="1">The sequence shown here is derived from an EMBL/GenBank/DDBJ whole genome shotgun (WGS) entry which is preliminary data.</text>
</comment>
<sequence>MVNNILNSLNGKQNQQYGEQYVEQYMQNQQYVEQYIVYATNRNNSMLSSICRSNSMLNSICRTSKYTLHYKTDDGNWQHERLSSDADKYAQESSLRHQVPPVHDSLQQPGDGGPARQYWLGPRGRYCVIFFLLTLCEVGVLNALRGEAVWFAGL</sequence>
<evidence type="ECO:0000313" key="1">
    <source>
        <dbReference type="EMBL" id="GIY17046.1"/>
    </source>
</evidence>